<evidence type="ECO:0000259" key="1">
    <source>
        <dbReference type="PROSITE" id="PS50097"/>
    </source>
</evidence>
<evidence type="ECO:0000313" key="2">
    <source>
        <dbReference type="EMBL" id="ORY22749.1"/>
    </source>
</evidence>
<feature type="domain" description="BTB" evidence="1">
    <location>
        <begin position="10"/>
        <end position="84"/>
    </location>
</feature>
<comment type="caution">
    <text evidence="2">The sequence shown here is derived from an EMBL/GenBank/DDBJ whole genome shotgun (WGS) entry which is preliminary data.</text>
</comment>
<protein>
    <recommendedName>
        <fullName evidence="1">BTB domain-containing protein</fullName>
    </recommendedName>
</protein>
<dbReference type="PROSITE" id="PS50097">
    <property type="entry name" value="BTB"/>
    <property type="match status" value="1"/>
</dbReference>
<dbReference type="Proteomes" id="UP000193642">
    <property type="component" value="Unassembled WGS sequence"/>
</dbReference>
<dbReference type="SMART" id="SM00225">
    <property type="entry name" value="BTB"/>
    <property type="match status" value="1"/>
</dbReference>
<sequence length="257" mass="29382">MDLVGCLKDADLVLVLETGEIIFAHSKYLKRNPYFKAHLNFNAESEKLTVGNSRFNIIKVLPPHLCAFRTILQLIYFHGDNVSDYEYSISVEMFCALMENALFFQMDLLVDACKSFFNVNWKLVSLQGRFCKERFSDTTLIMLFETWEPNPNADSYIFECIIKYRNNSDSEDARFFKALMEENVSLGSVDSDVLDEMNNSFHDSFNDCLSASDILGNLYEKTAVLCSNCDEWISLRDLTAKEKTCLGGSIHKPQVAI</sequence>
<name>A0A1Y2AJK2_9FUNG</name>
<dbReference type="EMBL" id="MCGO01000173">
    <property type="protein sequence ID" value="ORY22749.1"/>
    <property type="molecule type" value="Genomic_DNA"/>
</dbReference>
<keyword evidence="3" id="KW-1185">Reference proteome</keyword>
<dbReference type="AlphaFoldDB" id="A0A1Y2AJK2"/>
<dbReference type="InterPro" id="IPR000210">
    <property type="entry name" value="BTB/POZ_dom"/>
</dbReference>
<dbReference type="InterPro" id="IPR011333">
    <property type="entry name" value="SKP1/BTB/POZ_sf"/>
</dbReference>
<gene>
    <name evidence="2" type="ORF">BCR33DRAFT_748818</name>
</gene>
<proteinExistence type="predicted"/>
<dbReference type="Pfam" id="PF00651">
    <property type="entry name" value="BTB"/>
    <property type="match status" value="1"/>
</dbReference>
<evidence type="ECO:0000313" key="3">
    <source>
        <dbReference type="Proteomes" id="UP000193642"/>
    </source>
</evidence>
<reference evidence="2 3" key="1">
    <citation type="submission" date="2016-07" db="EMBL/GenBank/DDBJ databases">
        <title>Pervasive Adenine N6-methylation of Active Genes in Fungi.</title>
        <authorList>
            <consortium name="DOE Joint Genome Institute"/>
            <person name="Mondo S.J."/>
            <person name="Dannebaum R.O."/>
            <person name="Kuo R.C."/>
            <person name="Labutti K."/>
            <person name="Haridas S."/>
            <person name="Kuo A."/>
            <person name="Salamov A."/>
            <person name="Ahrendt S.R."/>
            <person name="Lipzen A."/>
            <person name="Sullivan W."/>
            <person name="Andreopoulos W.B."/>
            <person name="Clum A."/>
            <person name="Lindquist E."/>
            <person name="Daum C."/>
            <person name="Ramamoorthy G.K."/>
            <person name="Gryganskyi A."/>
            <person name="Culley D."/>
            <person name="Magnuson J.K."/>
            <person name="James T.Y."/>
            <person name="O'Malley M.A."/>
            <person name="Stajich J.E."/>
            <person name="Spatafora J.W."/>
            <person name="Visel A."/>
            <person name="Grigoriev I.V."/>
        </authorList>
    </citation>
    <scope>NUCLEOTIDE SEQUENCE [LARGE SCALE GENOMIC DNA]</scope>
    <source>
        <strain evidence="2 3">JEL800</strain>
    </source>
</reference>
<organism evidence="2 3">
    <name type="scientific">Rhizoclosmatium globosum</name>
    <dbReference type="NCBI Taxonomy" id="329046"/>
    <lineage>
        <taxon>Eukaryota</taxon>
        <taxon>Fungi</taxon>
        <taxon>Fungi incertae sedis</taxon>
        <taxon>Chytridiomycota</taxon>
        <taxon>Chytridiomycota incertae sedis</taxon>
        <taxon>Chytridiomycetes</taxon>
        <taxon>Chytridiales</taxon>
        <taxon>Chytriomycetaceae</taxon>
        <taxon>Rhizoclosmatium</taxon>
    </lineage>
</organism>
<dbReference type="OrthoDB" id="2119149at2759"/>
<accession>A0A1Y2AJK2</accession>
<dbReference type="Gene3D" id="3.30.710.10">
    <property type="entry name" value="Potassium Channel Kv1.1, Chain A"/>
    <property type="match status" value="1"/>
</dbReference>
<dbReference type="SUPFAM" id="SSF54695">
    <property type="entry name" value="POZ domain"/>
    <property type="match status" value="1"/>
</dbReference>